<keyword evidence="1" id="KW-0547">Nucleotide-binding</keyword>
<dbReference type="AlphaFoldDB" id="A0AAV3YG94"/>
<keyword evidence="1" id="KW-0378">Hydrolase</keyword>
<reference evidence="1 2" key="1">
    <citation type="journal article" date="2021" name="Elife">
        <title>Chloroplast acquisition without the gene transfer in kleptoplastic sea slugs, Plakobranchus ocellatus.</title>
        <authorList>
            <person name="Maeda T."/>
            <person name="Takahashi S."/>
            <person name="Yoshida T."/>
            <person name="Shimamura S."/>
            <person name="Takaki Y."/>
            <person name="Nagai Y."/>
            <person name="Toyoda A."/>
            <person name="Suzuki Y."/>
            <person name="Arimoto A."/>
            <person name="Ishii H."/>
            <person name="Satoh N."/>
            <person name="Nishiyama T."/>
            <person name="Hasebe M."/>
            <person name="Maruyama T."/>
            <person name="Minagawa J."/>
            <person name="Obokata J."/>
            <person name="Shigenobu S."/>
        </authorList>
    </citation>
    <scope>NUCLEOTIDE SEQUENCE [LARGE SCALE GENOMIC DNA]</scope>
</reference>
<organism evidence="1 2">
    <name type="scientific">Plakobranchus ocellatus</name>
    <dbReference type="NCBI Taxonomy" id="259542"/>
    <lineage>
        <taxon>Eukaryota</taxon>
        <taxon>Metazoa</taxon>
        <taxon>Spiralia</taxon>
        <taxon>Lophotrochozoa</taxon>
        <taxon>Mollusca</taxon>
        <taxon>Gastropoda</taxon>
        <taxon>Heterobranchia</taxon>
        <taxon>Euthyneura</taxon>
        <taxon>Panpulmonata</taxon>
        <taxon>Sacoglossa</taxon>
        <taxon>Placobranchoidea</taxon>
        <taxon>Plakobranchidae</taxon>
        <taxon>Plakobranchus</taxon>
    </lineage>
</organism>
<accession>A0AAV3YG94</accession>
<keyword evidence="1" id="KW-0347">Helicase</keyword>
<gene>
    <name evidence="1" type="ORF">PoB_000782400</name>
</gene>
<protein>
    <submittedName>
        <fullName evidence="1">RNA helicase</fullName>
    </submittedName>
</protein>
<proteinExistence type="predicted"/>
<keyword evidence="2" id="KW-1185">Reference proteome</keyword>
<evidence type="ECO:0000313" key="2">
    <source>
        <dbReference type="Proteomes" id="UP000735302"/>
    </source>
</evidence>
<sequence length="163" mass="18828">MKKSKIELSWRPSSAQHLHVTQIARGYAKQSPYPSSGHSQFMRFAYTNLLLTAAARAEKVRRLTVLAVGTSEEWTYFFCWWKEYKQATHLTGSDIVLQLLECCDEGLRKDLTKTSRVQAFSDKNTIFKNMKTLAVHQENIMVVRVQLQQMQQDRYRHGAANTA</sequence>
<dbReference type="GO" id="GO:0004386">
    <property type="term" value="F:helicase activity"/>
    <property type="evidence" value="ECO:0007669"/>
    <property type="project" value="UniProtKB-KW"/>
</dbReference>
<keyword evidence="1" id="KW-0067">ATP-binding</keyword>
<name>A0AAV3YG94_9GAST</name>
<dbReference type="Proteomes" id="UP000735302">
    <property type="component" value="Unassembled WGS sequence"/>
</dbReference>
<comment type="caution">
    <text evidence="1">The sequence shown here is derived from an EMBL/GenBank/DDBJ whole genome shotgun (WGS) entry which is preliminary data.</text>
</comment>
<dbReference type="EMBL" id="BLXT01000921">
    <property type="protein sequence ID" value="GFN81318.1"/>
    <property type="molecule type" value="Genomic_DNA"/>
</dbReference>
<evidence type="ECO:0000313" key="1">
    <source>
        <dbReference type="EMBL" id="GFN81318.1"/>
    </source>
</evidence>